<comment type="caution">
    <text evidence="1">The sequence shown here is derived from an EMBL/GenBank/DDBJ whole genome shotgun (WGS) entry which is preliminary data.</text>
</comment>
<protein>
    <submittedName>
        <fullName evidence="1">Receptor-like protein kinase</fullName>
    </submittedName>
</protein>
<sequence>MPILCKFLFEFATNDPKQTALLPLFLSSLSLSVHCNLLLPQKLSSGKKLILKFLQEIATGRGFMGVFSFVFLSIVHRIDRGGVSQNLLVYMRKLIMYSQDWLRLKYPKPLPVMCIFIMIMSVAKFAVAQPSTTDCSLGFQFSSSANNSSCEGGDWGRFLHDKCCNSVFEKYLYALGQRANQTGNLFLNSSEQNSCLNLMKRFEEDVFGCGIEKLTSGAGACSDYTVADVTNKLGDQLTSFNENCKFMSSDAEWHQMCGTCVKSWEDIKGPHLVTPNPESEKTESDICRFSVMVSLTSSRIQDEKYIEELYTCLAKQDIYIANQAPDKRKKKLKTGIWILTGGLIGIGAILVTALFILRKRYYKSSPPPKNPSFKRVQLKDPGCPRFTIKEVYSATENLNELNLIGEGITGKVYKGKLSNNQHVAIKHITNEGDVENFVREVASLSHVRHPNLVPLLGYCLREDECFLIYELCPNGNLSKWLFGKGKFLSWIQRLEIAIDSARGLWFLHSYSEGCIVHRDIKPTNILLGPNFEAKLSDFGLSKVIDLGESYVSSEVRGTFGYLDPEYQSNHQVNASGDVYSFGIVLLQILSGKKVINMNLKKPMPLNKMAKFLTRAGSVIEFADPKLDGEYSVEAFDLTFQLALSCTAIKQQRPSMEQVIVTLQKALDISTSKVSTPETSPNRPSTL</sequence>
<organism evidence="1 2">
    <name type="scientific">Melia azedarach</name>
    <name type="common">Chinaberry tree</name>
    <dbReference type="NCBI Taxonomy" id="155640"/>
    <lineage>
        <taxon>Eukaryota</taxon>
        <taxon>Viridiplantae</taxon>
        <taxon>Streptophyta</taxon>
        <taxon>Embryophyta</taxon>
        <taxon>Tracheophyta</taxon>
        <taxon>Spermatophyta</taxon>
        <taxon>Magnoliopsida</taxon>
        <taxon>eudicotyledons</taxon>
        <taxon>Gunneridae</taxon>
        <taxon>Pentapetalae</taxon>
        <taxon>rosids</taxon>
        <taxon>malvids</taxon>
        <taxon>Sapindales</taxon>
        <taxon>Meliaceae</taxon>
        <taxon>Melia</taxon>
    </lineage>
</organism>
<gene>
    <name evidence="1" type="ORF">OWV82_002004</name>
</gene>
<dbReference type="EMBL" id="CM051394">
    <property type="protein sequence ID" value="KAJ4729181.1"/>
    <property type="molecule type" value="Genomic_DNA"/>
</dbReference>
<accession>A0ACC1Z0D8</accession>
<dbReference type="Proteomes" id="UP001164539">
    <property type="component" value="Chromosome 1"/>
</dbReference>
<proteinExistence type="predicted"/>
<keyword evidence="2" id="KW-1185">Reference proteome</keyword>
<name>A0ACC1Z0D8_MELAZ</name>
<reference evidence="1 2" key="1">
    <citation type="journal article" date="2023" name="Science">
        <title>Complex scaffold remodeling in plant triterpene biosynthesis.</title>
        <authorList>
            <person name="De La Pena R."/>
            <person name="Hodgson H."/>
            <person name="Liu J.C."/>
            <person name="Stephenson M.J."/>
            <person name="Martin A.C."/>
            <person name="Owen C."/>
            <person name="Harkess A."/>
            <person name="Leebens-Mack J."/>
            <person name="Jimenez L.E."/>
            <person name="Osbourn A."/>
            <person name="Sattely E.S."/>
        </authorList>
    </citation>
    <scope>NUCLEOTIDE SEQUENCE [LARGE SCALE GENOMIC DNA]</scope>
    <source>
        <strain evidence="2">cv. JPN11</strain>
        <tissue evidence="1">Leaf</tissue>
    </source>
</reference>
<evidence type="ECO:0000313" key="2">
    <source>
        <dbReference type="Proteomes" id="UP001164539"/>
    </source>
</evidence>
<evidence type="ECO:0000313" key="1">
    <source>
        <dbReference type="EMBL" id="KAJ4729181.1"/>
    </source>
</evidence>